<keyword evidence="6" id="KW-1185">Reference proteome</keyword>
<dbReference type="EMBL" id="JAIEZQ010000001">
    <property type="protein sequence ID" value="MBY9073503.1"/>
    <property type="molecule type" value="Genomic_DNA"/>
</dbReference>
<dbReference type="Proteomes" id="UP000754710">
    <property type="component" value="Unassembled WGS sequence"/>
</dbReference>
<keyword evidence="2 4" id="KW-0324">Glycolysis</keyword>
<evidence type="ECO:0000256" key="1">
    <source>
        <dbReference type="ARBA" id="ARBA00022432"/>
    </source>
</evidence>
<dbReference type="PROSITE" id="PS51463">
    <property type="entry name" value="P_GLUCOSE_ISOMERASE_3"/>
    <property type="match status" value="1"/>
</dbReference>
<comment type="caution">
    <text evidence="5">The sequence shown here is derived from an EMBL/GenBank/DDBJ whole genome shotgun (WGS) entry which is preliminary data.</text>
</comment>
<dbReference type="SUPFAM" id="SSF53697">
    <property type="entry name" value="SIS domain"/>
    <property type="match status" value="1"/>
</dbReference>
<evidence type="ECO:0000256" key="4">
    <source>
        <dbReference type="RuleBase" id="RU000612"/>
    </source>
</evidence>
<comment type="pathway">
    <text evidence="4">Carbohydrate degradation; glycolysis; D-glyceraldehyde 3-phosphate and glycerone phosphate from D-glucose: step 2/4.</text>
</comment>
<dbReference type="PANTHER" id="PTHR11469:SF1">
    <property type="entry name" value="GLUCOSE-6-PHOSPHATE ISOMERASE"/>
    <property type="match status" value="1"/>
</dbReference>
<dbReference type="GO" id="GO:0016853">
    <property type="term" value="F:isomerase activity"/>
    <property type="evidence" value="ECO:0007669"/>
    <property type="project" value="UniProtKB-KW"/>
</dbReference>
<dbReference type="InterPro" id="IPR046348">
    <property type="entry name" value="SIS_dom_sf"/>
</dbReference>
<dbReference type="PANTHER" id="PTHR11469">
    <property type="entry name" value="GLUCOSE-6-PHOSPHATE ISOMERASE"/>
    <property type="match status" value="1"/>
</dbReference>
<comment type="similarity">
    <text evidence="4">Belongs to the GPI family.</text>
</comment>
<accession>A0ABS7REQ0</accession>
<sequence>MSDALEVAATGAAADAVSRTVPTLVAERFASRLFAKDATLWGPEAEDESGKRLGWVGLHRTSRPLLGEVAALRSELEDEGITHVALCGMGGSSLAPEVICATHGVELTVVDSSDPDQVRAALEDRIASTVVVVSSKSGSTVETDSQRRAFEQAFRDAGLDPTRHVVIVTDPGSPLDRQSRDGGYRVVNADPTVGGRYSALTAFGLVPSGLAGADIDRLLDEADAVSDLLADDDEGNPGLRLGAAMAATEPLRDKLVIVDEGSGLHGFADWAEQLIAESTGKQGTGILPVVVAHTSAPEVALPPHDVTVARLVSDADVDDEETPETSGSDVSVAGPLGAQLLLWEVATAVAGRILGINPYDQPDVESAKVAARSMLEGAPEATPADLTDGPVEVRALGGDWLDGASDLGSAVEALLGQLDGDTGYVAVMAYLDRIALPGLEDVRRTLAVRTKRPVTFGWGPRFLHSTGQFHKGGPAAGVYIQITGEPTEDLAVPGRDFTFGTLLAAQAAGDAQVLADHGRPVLRLHLTDRTAGVPAVLEALR</sequence>
<evidence type="ECO:0000256" key="2">
    <source>
        <dbReference type="ARBA" id="ARBA00023152"/>
    </source>
</evidence>
<dbReference type="Pfam" id="PF00342">
    <property type="entry name" value="PGI"/>
    <property type="match status" value="1"/>
</dbReference>
<proteinExistence type="inferred from homology"/>
<gene>
    <name evidence="5" type="ORF">K1X13_01590</name>
</gene>
<keyword evidence="3 4" id="KW-0413">Isomerase</keyword>
<organism evidence="5 6">
    <name type="scientific">Nocardioides jiangsuensis</name>
    <dbReference type="NCBI Taxonomy" id="2866161"/>
    <lineage>
        <taxon>Bacteria</taxon>
        <taxon>Bacillati</taxon>
        <taxon>Actinomycetota</taxon>
        <taxon>Actinomycetes</taxon>
        <taxon>Propionibacteriales</taxon>
        <taxon>Nocardioidaceae</taxon>
        <taxon>Nocardioides</taxon>
    </lineage>
</organism>
<dbReference type="PRINTS" id="PR00662">
    <property type="entry name" value="G6PISOMERASE"/>
</dbReference>
<protein>
    <recommendedName>
        <fullName evidence="4">Glucose-6-phosphate isomerase</fullName>
        <ecNumber evidence="4">5.3.1.9</ecNumber>
    </recommendedName>
</protein>
<evidence type="ECO:0000313" key="6">
    <source>
        <dbReference type="Proteomes" id="UP000754710"/>
    </source>
</evidence>
<evidence type="ECO:0000256" key="3">
    <source>
        <dbReference type="ARBA" id="ARBA00023235"/>
    </source>
</evidence>
<evidence type="ECO:0000313" key="5">
    <source>
        <dbReference type="EMBL" id="MBY9073503.1"/>
    </source>
</evidence>
<comment type="catalytic activity">
    <reaction evidence="4">
        <text>alpha-D-glucose 6-phosphate = beta-D-fructose 6-phosphate</text>
        <dbReference type="Rhea" id="RHEA:11816"/>
        <dbReference type="ChEBI" id="CHEBI:57634"/>
        <dbReference type="ChEBI" id="CHEBI:58225"/>
        <dbReference type="EC" id="5.3.1.9"/>
    </reaction>
</comment>
<name>A0ABS7REQ0_9ACTN</name>
<reference evidence="5 6" key="1">
    <citation type="submission" date="2021-08" db="EMBL/GenBank/DDBJ databases">
        <title>Nocardioides bacterium WL0053 sp. nov., isolated from the sediment.</title>
        <authorList>
            <person name="Wang L."/>
            <person name="Zhang D."/>
            <person name="Zhang A."/>
        </authorList>
    </citation>
    <scope>NUCLEOTIDE SEQUENCE [LARGE SCALE GENOMIC DNA]</scope>
    <source>
        <strain evidence="5 6">WL0053</strain>
    </source>
</reference>
<dbReference type="EC" id="5.3.1.9" evidence="4"/>
<dbReference type="Gene3D" id="3.40.50.10490">
    <property type="entry name" value="Glucose-6-phosphate isomerase like protein, domain 1"/>
    <property type="match status" value="3"/>
</dbReference>
<dbReference type="InterPro" id="IPR001672">
    <property type="entry name" value="G6P_Isomerase"/>
</dbReference>
<keyword evidence="1 4" id="KW-0312">Gluconeogenesis</keyword>
<dbReference type="RefSeq" id="WP_221023292.1">
    <property type="nucleotide sequence ID" value="NZ_JAIEZQ010000001.1"/>
</dbReference>